<evidence type="ECO:0000256" key="5">
    <source>
        <dbReference type="ARBA" id="ARBA00023163"/>
    </source>
</evidence>
<dbReference type="Gene3D" id="6.10.250.690">
    <property type="match status" value="1"/>
</dbReference>
<evidence type="ECO:0000256" key="3">
    <source>
        <dbReference type="ARBA" id="ARBA00023015"/>
    </source>
</evidence>
<dbReference type="SMART" id="SM00862">
    <property type="entry name" value="Trans_reg_C"/>
    <property type="match status" value="1"/>
</dbReference>
<evidence type="ECO:0000256" key="7">
    <source>
        <dbReference type="PROSITE-ProRule" id="PRU01091"/>
    </source>
</evidence>
<dbReference type="GO" id="GO:0006355">
    <property type="term" value="P:regulation of DNA-templated transcription"/>
    <property type="evidence" value="ECO:0007669"/>
    <property type="project" value="InterPro"/>
</dbReference>
<evidence type="ECO:0000313" key="10">
    <source>
        <dbReference type="EMBL" id="ADU47598.1"/>
    </source>
</evidence>
<keyword evidence="5" id="KW-0804">Transcription</keyword>
<feature type="domain" description="OmpR/PhoB-type" evidence="9">
    <location>
        <begin position="141"/>
        <end position="240"/>
    </location>
</feature>
<dbReference type="Gene3D" id="3.40.50.2300">
    <property type="match status" value="1"/>
</dbReference>
<dbReference type="OrthoDB" id="3197131at2"/>
<proteinExistence type="predicted"/>
<dbReference type="GO" id="GO:0000976">
    <property type="term" value="F:transcription cis-regulatory region binding"/>
    <property type="evidence" value="ECO:0007669"/>
    <property type="project" value="TreeGrafter"/>
</dbReference>
<evidence type="ECO:0000313" key="11">
    <source>
        <dbReference type="Proteomes" id="UP000008914"/>
    </source>
</evidence>
<dbReference type="Proteomes" id="UP000008914">
    <property type="component" value="Chromosome"/>
</dbReference>
<reference evidence="10 11" key="1">
    <citation type="journal article" date="2010" name="Stand. Genomic Sci.">
        <title>Complete genome sequence of Intrasporangium calvum type strain (7 KIP).</title>
        <authorList>
            <person name="Del Rio T.G."/>
            <person name="Chertkov O."/>
            <person name="Yasawong M."/>
            <person name="Lucas S."/>
            <person name="Deshpande S."/>
            <person name="Cheng J.F."/>
            <person name="Detter C."/>
            <person name="Tapia R."/>
            <person name="Han C."/>
            <person name="Goodwin L."/>
            <person name="Pitluck S."/>
            <person name="Liolios K."/>
            <person name="Ivanova N."/>
            <person name="Mavromatis K."/>
            <person name="Pati A."/>
            <person name="Chen A."/>
            <person name="Palaniappan K."/>
            <person name="Land M."/>
            <person name="Hauser L."/>
            <person name="Chang Y.J."/>
            <person name="Jeffries C.D."/>
            <person name="Rohde M."/>
            <person name="Pukall R."/>
            <person name="Sikorski J."/>
            <person name="Goker M."/>
            <person name="Woyke T."/>
            <person name="Bristow J."/>
            <person name="Eisen J.A."/>
            <person name="Markowitz V."/>
            <person name="Hugenholtz P."/>
            <person name="Kyrpides N.C."/>
            <person name="Klenk H.P."/>
            <person name="Lapidus A."/>
        </authorList>
    </citation>
    <scope>NUCLEOTIDE SEQUENCE [LARGE SCALE GENOMIC DNA]</scope>
    <source>
        <strain evidence="11">ATCC 23552 / DSM 43043 / JCM 3097 / NBRC 12989 / 7 KIP</strain>
    </source>
</reference>
<dbReference type="InterPro" id="IPR001867">
    <property type="entry name" value="OmpR/PhoB-type_DNA-bd"/>
</dbReference>
<dbReference type="eggNOG" id="COG0745">
    <property type="taxonomic scope" value="Bacteria"/>
</dbReference>
<dbReference type="HOGENOM" id="CLU_000445_30_4_11"/>
<dbReference type="FunFam" id="1.10.10.10:FF:000018">
    <property type="entry name" value="DNA-binding response regulator ResD"/>
    <property type="match status" value="1"/>
</dbReference>
<dbReference type="GO" id="GO:0032993">
    <property type="term" value="C:protein-DNA complex"/>
    <property type="evidence" value="ECO:0007669"/>
    <property type="project" value="TreeGrafter"/>
</dbReference>
<dbReference type="RefSeq" id="WP_013491916.1">
    <property type="nucleotide sequence ID" value="NC_014830.1"/>
</dbReference>
<dbReference type="GO" id="GO:0000156">
    <property type="term" value="F:phosphorelay response regulator activity"/>
    <property type="evidence" value="ECO:0007669"/>
    <property type="project" value="TreeGrafter"/>
</dbReference>
<dbReference type="PANTHER" id="PTHR48111">
    <property type="entry name" value="REGULATOR OF RPOS"/>
    <property type="match status" value="1"/>
</dbReference>
<dbReference type="SUPFAM" id="SSF46894">
    <property type="entry name" value="C-terminal effector domain of the bipartite response regulators"/>
    <property type="match status" value="1"/>
</dbReference>
<feature type="modified residue" description="4-aspartylphosphate" evidence="6">
    <location>
        <position position="56"/>
    </location>
</feature>
<keyword evidence="2" id="KW-0902">Two-component regulatory system</keyword>
<feature type="DNA-binding region" description="OmpR/PhoB-type" evidence="7">
    <location>
        <begin position="141"/>
        <end position="240"/>
    </location>
</feature>
<dbReference type="PANTHER" id="PTHR48111:SF4">
    <property type="entry name" value="DNA-BINDING DUAL TRANSCRIPTIONAL REGULATOR OMPR"/>
    <property type="match status" value="1"/>
</dbReference>
<sequence length="247" mass="27121">MARHVLVVDDEAQIRTVLRAYLEADGFVVSEAGTGGEALRQMTTANGQRPDLALLDVGLPDLDGLEVLRRVRAQSDLFVILVTARSEEVDKLVGLGIGADDYITKPFSPREVVARVKTVLRRRHEAGAPDVGPDVDPATVANILRFEGLTIDEDRREVTTASDPVTLSTLEFDLLVAFAEAPGRVFSRAQLLEKVWGYDFYGDERVIDVHIRSLRKALADDASSPRVIGTVRGVGYKFLLERQGPAR</sequence>
<keyword evidence="1 6" id="KW-0597">Phosphoprotein</keyword>
<dbReference type="PROSITE" id="PS50110">
    <property type="entry name" value="RESPONSE_REGULATORY"/>
    <property type="match status" value="1"/>
</dbReference>
<dbReference type="InterPro" id="IPR036388">
    <property type="entry name" value="WH-like_DNA-bd_sf"/>
</dbReference>
<organism evidence="10 11">
    <name type="scientific">Intrasporangium calvum (strain ATCC 23552 / DSM 43043 / JCM 3097 / NBRC 12989 / NCIMB 10167 / NRRL B-3866 / 7 KIP)</name>
    <dbReference type="NCBI Taxonomy" id="710696"/>
    <lineage>
        <taxon>Bacteria</taxon>
        <taxon>Bacillati</taxon>
        <taxon>Actinomycetota</taxon>
        <taxon>Actinomycetes</taxon>
        <taxon>Micrococcales</taxon>
        <taxon>Intrasporangiaceae</taxon>
        <taxon>Intrasporangium</taxon>
    </lineage>
</organism>
<evidence type="ECO:0000256" key="6">
    <source>
        <dbReference type="PROSITE-ProRule" id="PRU00169"/>
    </source>
</evidence>
<dbReference type="KEGG" id="ica:Intca_1077"/>
<dbReference type="InterPro" id="IPR001789">
    <property type="entry name" value="Sig_transdc_resp-reg_receiver"/>
</dbReference>
<name>E6SDY5_INTC7</name>
<dbReference type="SUPFAM" id="SSF52172">
    <property type="entry name" value="CheY-like"/>
    <property type="match status" value="1"/>
</dbReference>
<feature type="domain" description="Response regulatory" evidence="8">
    <location>
        <begin position="4"/>
        <end position="120"/>
    </location>
</feature>
<gene>
    <name evidence="10" type="ordered locus">Intca_1077</name>
</gene>
<accession>E6SDY5</accession>
<dbReference type="InterPro" id="IPR039420">
    <property type="entry name" value="WalR-like"/>
</dbReference>
<dbReference type="Gene3D" id="1.10.10.10">
    <property type="entry name" value="Winged helix-like DNA-binding domain superfamily/Winged helix DNA-binding domain"/>
    <property type="match status" value="1"/>
</dbReference>
<dbReference type="InterPro" id="IPR016032">
    <property type="entry name" value="Sig_transdc_resp-reg_C-effctor"/>
</dbReference>
<evidence type="ECO:0000256" key="1">
    <source>
        <dbReference type="ARBA" id="ARBA00022553"/>
    </source>
</evidence>
<evidence type="ECO:0000256" key="2">
    <source>
        <dbReference type="ARBA" id="ARBA00023012"/>
    </source>
</evidence>
<dbReference type="PROSITE" id="PS51755">
    <property type="entry name" value="OMPR_PHOB"/>
    <property type="match status" value="1"/>
</dbReference>
<protein>
    <submittedName>
        <fullName evidence="10">Two component transcriptional regulator, winged helix family</fullName>
    </submittedName>
</protein>
<dbReference type="AlphaFoldDB" id="E6SDY5"/>
<dbReference type="CDD" id="cd00383">
    <property type="entry name" value="trans_reg_C"/>
    <property type="match status" value="1"/>
</dbReference>
<keyword evidence="11" id="KW-1185">Reference proteome</keyword>
<evidence type="ECO:0000256" key="4">
    <source>
        <dbReference type="ARBA" id="ARBA00023125"/>
    </source>
</evidence>
<dbReference type="InterPro" id="IPR011006">
    <property type="entry name" value="CheY-like_superfamily"/>
</dbReference>
<evidence type="ECO:0000259" key="9">
    <source>
        <dbReference type="PROSITE" id="PS51755"/>
    </source>
</evidence>
<dbReference type="GO" id="GO:0005829">
    <property type="term" value="C:cytosol"/>
    <property type="evidence" value="ECO:0007669"/>
    <property type="project" value="TreeGrafter"/>
</dbReference>
<keyword evidence="4 7" id="KW-0238">DNA-binding</keyword>
<keyword evidence="3" id="KW-0805">Transcription regulation</keyword>
<dbReference type="Pfam" id="PF00072">
    <property type="entry name" value="Response_reg"/>
    <property type="match status" value="1"/>
</dbReference>
<dbReference type="EMBL" id="CP002343">
    <property type="protein sequence ID" value="ADU47598.1"/>
    <property type="molecule type" value="Genomic_DNA"/>
</dbReference>
<dbReference type="STRING" id="710696.Intca_1077"/>
<dbReference type="SMART" id="SM00448">
    <property type="entry name" value="REC"/>
    <property type="match status" value="1"/>
</dbReference>
<dbReference type="Pfam" id="PF00486">
    <property type="entry name" value="Trans_reg_C"/>
    <property type="match status" value="1"/>
</dbReference>
<evidence type="ECO:0000259" key="8">
    <source>
        <dbReference type="PROSITE" id="PS50110"/>
    </source>
</evidence>